<feature type="domain" description="HTH merR-type" evidence="3">
    <location>
        <begin position="43"/>
        <end position="101"/>
    </location>
</feature>
<name>A0A7W8TRV7_9MICC</name>
<dbReference type="InterPro" id="IPR047057">
    <property type="entry name" value="MerR_fam"/>
</dbReference>
<evidence type="ECO:0000313" key="4">
    <source>
        <dbReference type="EMBL" id="MBB5511764.1"/>
    </source>
</evidence>
<evidence type="ECO:0000256" key="1">
    <source>
        <dbReference type="ARBA" id="ARBA00023125"/>
    </source>
</evidence>
<dbReference type="CDD" id="cd00592">
    <property type="entry name" value="HTH_MerR-like"/>
    <property type="match status" value="1"/>
</dbReference>
<dbReference type="GO" id="GO:0003700">
    <property type="term" value="F:DNA-binding transcription factor activity"/>
    <property type="evidence" value="ECO:0007669"/>
    <property type="project" value="InterPro"/>
</dbReference>
<dbReference type="SMART" id="SM00422">
    <property type="entry name" value="HTH_MERR"/>
    <property type="match status" value="1"/>
</dbReference>
<dbReference type="Pfam" id="PF13411">
    <property type="entry name" value="MerR_1"/>
    <property type="match status" value="1"/>
</dbReference>
<reference evidence="4 5" key="1">
    <citation type="submission" date="2020-08" db="EMBL/GenBank/DDBJ databases">
        <title>Sequencing the genomes of 1000 actinobacteria strains.</title>
        <authorList>
            <person name="Klenk H.-P."/>
        </authorList>
    </citation>
    <scope>NUCLEOTIDE SEQUENCE [LARGE SCALE GENOMIC DNA]</scope>
    <source>
        <strain evidence="4 5">DSM 105783</strain>
    </source>
</reference>
<dbReference type="AlphaFoldDB" id="A0A7W8TRV7"/>
<dbReference type="PANTHER" id="PTHR30204">
    <property type="entry name" value="REDOX-CYCLING DRUG-SENSING TRANSCRIPTIONAL ACTIVATOR SOXR"/>
    <property type="match status" value="1"/>
</dbReference>
<dbReference type="InterPro" id="IPR000551">
    <property type="entry name" value="MerR-type_HTH_dom"/>
</dbReference>
<accession>A0A7W8TRV7</accession>
<dbReference type="Gene3D" id="1.10.1660.10">
    <property type="match status" value="1"/>
</dbReference>
<dbReference type="PANTHER" id="PTHR30204:SF89">
    <property type="entry name" value="HTH MERR-TYPE DOMAIN-CONTAINING PROTEIN"/>
    <property type="match status" value="1"/>
</dbReference>
<dbReference type="SUPFAM" id="SSF46955">
    <property type="entry name" value="Putative DNA-binding domain"/>
    <property type="match status" value="1"/>
</dbReference>
<dbReference type="RefSeq" id="WP_183663516.1">
    <property type="nucleotide sequence ID" value="NZ_BAAARH010000006.1"/>
</dbReference>
<sequence length="255" mass="27973">MATLGTSARGRLASAASQGTPSSTNSVLNIGEVLALLAEDFPQITASKIRFLEEKGLISPQRTAAGYRKYTKNDADRLRFILALQRDQYLPLRVIKDYLDAVDRGEEPEQLPGGMKLTPQTVTESFSEKATQRRRSLTRSELIGATGATGDLIDALLQYRLIQENPAGRFTEHSVKITRSCVQLAQHGIEPRHLGIFRQSADRQVALVKHAITPLAGRKDVASRARTAETAREISDSFLAIHTSLVDAALSELDH</sequence>
<dbReference type="EMBL" id="JACHDR010000001">
    <property type="protein sequence ID" value="MBB5511764.1"/>
    <property type="molecule type" value="Genomic_DNA"/>
</dbReference>
<evidence type="ECO:0000256" key="2">
    <source>
        <dbReference type="SAM" id="MobiDB-lite"/>
    </source>
</evidence>
<proteinExistence type="predicted"/>
<keyword evidence="1 4" id="KW-0238">DNA-binding</keyword>
<feature type="compositionally biased region" description="Polar residues" evidence="2">
    <location>
        <begin position="15"/>
        <end position="24"/>
    </location>
</feature>
<dbReference type="GO" id="GO:0003677">
    <property type="term" value="F:DNA binding"/>
    <property type="evidence" value="ECO:0007669"/>
    <property type="project" value="UniProtKB-KW"/>
</dbReference>
<dbReference type="Proteomes" id="UP000580797">
    <property type="component" value="Unassembled WGS sequence"/>
</dbReference>
<dbReference type="PROSITE" id="PS50937">
    <property type="entry name" value="HTH_MERR_2"/>
    <property type="match status" value="1"/>
</dbReference>
<dbReference type="InterPro" id="IPR009061">
    <property type="entry name" value="DNA-bd_dom_put_sf"/>
</dbReference>
<comment type="caution">
    <text evidence="4">The sequence shown here is derived from an EMBL/GenBank/DDBJ whole genome shotgun (WGS) entry which is preliminary data.</text>
</comment>
<gene>
    <name evidence="4" type="ORF">HD598_000451</name>
</gene>
<organism evidence="4 5">
    <name type="scientific">Neomicrococcus aestuarii</name>
    <dbReference type="NCBI Taxonomy" id="556325"/>
    <lineage>
        <taxon>Bacteria</taxon>
        <taxon>Bacillati</taxon>
        <taxon>Actinomycetota</taxon>
        <taxon>Actinomycetes</taxon>
        <taxon>Micrococcales</taxon>
        <taxon>Micrococcaceae</taxon>
        <taxon>Neomicrococcus</taxon>
    </lineage>
</organism>
<feature type="region of interest" description="Disordered" evidence="2">
    <location>
        <begin position="1"/>
        <end position="24"/>
    </location>
</feature>
<evidence type="ECO:0000259" key="3">
    <source>
        <dbReference type="PROSITE" id="PS50937"/>
    </source>
</evidence>
<protein>
    <submittedName>
        <fullName evidence="4">DNA-binding transcriptional MerR regulator</fullName>
    </submittedName>
</protein>
<evidence type="ECO:0000313" key="5">
    <source>
        <dbReference type="Proteomes" id="UP000580797"/>
    </source>
</evidence>